<dbReference type="PANTHER" id="PTHR42790:SF19">
    <property type="entry name" value="KYNURENINE_ALPHA-AMINOADIPATE AMINOTRANSFERASE, MITOCHONDRIAL"/>
    <property type="match status" value="1"/>
</dbReference>
<dbReference type="InterPro" id="IPR015424">
    <property type="entry name" value="PyrdxlP-dep_Trfase"/>
</dbReference>
<evidence type="ECO:0000256" key="4">
    <source>
        <dbReference type="ARBA" id="ARBA00022576"/>
    </source>
</evidence>
<dbReference type="InterPro" id="IPR050859">
    <property type="entry name" value="Class-I_PLP-dep_aminotransf"/>
</dbReference>
<keyword evidence="6" id="KW-0663">Pyridoxal phosphate</keyword>
<dbReference type="Pfam" id="PF00155">
    <property type="entry name" value="Aminotran_1_2"/>
    <property type="match status" value="1"/>
</dbReference>
<evidence type="ECO:0000256" key="1">
    <source>
        <dbReference type="ARBA" id="ARBA00001933"/>
    </source>
</evidence>
<dbReference type="InterPro" id="IPR015421">
    <property type="entry name" value="PyrdxlP-dep_Trfase_major"/>
</dbReference>
<dbReference type="GO" id="GO:0008483">
    <property type="term" value="F:transaminase activity"/>
    <property type="evidence" value="ECO:0007669"/>
    <property type="project" value="UniProtKB-KW"/>
</dbReference>
<evidence type="ECO:0000256" key="2">
    <source>
        <dbReference type="ARBA" id="ARBA00007441"/>
    </source>
</evidence>
<proteinExistence type="inferred from homology"/>
<name>A0A833H260_9LEPT</name>
<evidence type="ECO:0000256" key="5">
    <source>
        <dbReference type="ARBA" id="ARBA00022679"/>
    </source>
</evidence>
<feature type="domain" description="Aminotransferase class I/classII large" evidence="8">
    <location>
        <begin position="49"/>
        <end position="375"/>
    </location>
</feature>
<feature type="compositionally biased region" description="Polar residues" evidence="7">
    <location>
        <begin position="407"/>
        <end position="418"/>
    </location>
</feature>
<evidence type="ECO:0000256" key="3">
    <source>
        <dbReference type="ARBA" id="ARBA00011738"/>
    </source>
</evidence>
<evidence type="ECO:0000313" key="9">
    <source>
        <dbReference type="EMBL" id="KAB2933023.1"/>
    </source>
</evidence>
<feature type="region of interest" description="Disordered" evidence="7">
    <location>
        <begin position="397"/>
        <end position="418"/>
    </location>
</feature>
<dbReference type="GO" id="GO:1901605">
    <property type="term" value="P:alpha-amino acid metabolic process"/>
    <property type="evidence" value="ECO:0007669"/>
    <property type="project" value="TreeGrafter"/>
</dbReference>
<dbReference type="InterPro" id="IPR015422">
    <property type="entry name" value="PyrdxlP-dep_Trfase_small"/>
</dbReference>
<dbReference type="SUPFAM" id="SSF53383">
    <property type="entry name" value="PLP-dependent transferases"/>
    <property type="match status" value="1"/>
</dbReference>
<evidence type="ECO:0000259" key="8">
    <source>
        <dbReference type="Pfam" id="PF00155"/>
    </source>
</evidence>
<dbReference type="Gene3D" id="3.40.640.10">
    <property type="entry name" value="Type I PLP-dependent aspartate aminotransferase-like (Major domain)"/>
    <property type="match status" value="1"/>
</dbReference>
<evidence type="ECO:0000256" key="7">
    <source>
        <dbReference type="SAM" id="MobiDB-lite"/>
    </source>
</evidence>
<sequence>MSDFTHDSFHHLFSERILNTPRSFIREMLTVTQNSDIISFAGGLPEPSLFPVEEIALAAQTALSEDGSRALQYSTTEGYTALRQWIVDDYERRGMHTRVDEIIITAGSQQALDLIAKAFIDPGTPVLFERPAYLGALQAFALSAPEIRETTLQPDGPELTSLERGVKGARLFYCVPEFQNPSGVYYSMQKRREIVEILRREQTLLVEDEPYRELYYNDRKALPALAALYDGPSISLGSFSKIVAPGMRLGWIRADRRLIDKLLVAKQATDLHTSSFNQIVLYNYLSGRSLNNRLAELRRCYRERRDAMSDALRTFLPQAEFTDPQGGMFHWVRLPGIDTAGIFRDVLEAGVAYVPGTSFYAHNSDTETMRLNFTNSAPDVIVDGVRRLSAAISGMRPASPRKKSEVLASSTQAGRASL</sequence>
<evidence type="ECO:0000313" key="10">
    <source>
        <dbReference type="Proteomes" id="UP000460298"/>
    </source>
</evidence>
<dbReference type="CDD" id="cd00609">
    <property type="entry name" value="AAT_like"/>
    <property type="match status" value="1"/>
</dbReference>
<dbReference type="Gene3D" id="3.90.1150.10">
    <property type="entry name" value="Aspartate Aminotransferase, domain 1"/>
    <property type="match status" value="1"/>
</dbReference>
<accession>A0A833H260</accession>
<dbReference type="PANTHER" id="PTHR42790">
    <property type="entry name" value="AMINOTRANSFERASE"/>
    <property type="match status" value="1"/>
</dbReference>
<comment type="caution">
    <text evidence="9">The sequence shown here is derived from an EMBL/GenBank/DDBJ whole genome shotgun (WGS) entry which is preliminary data.</text>
</comment>
<keyword evidence="4 9" id="KW-0032">Aminotransferase</keyword>
<comment type="cofactor">
    <cofactor evidence="1">
        <name>pyridoxal 5'-phosphate</name>
        <dbReference type="ChEBI" id="CHEBI:597326"/>
    </cofactor>
</comment>
<comment type="similarity">
    <text evidence="2">Belongs to the class-I pyridoxal-phosphate-dependent aminotransferase family.</text>
</comment>
<gene>
    <name evidence="9" type="ORF">F9K24_09150</name>
</gene>
<protein>
    <submittedName>
        <fullName evidence="9">PLP-dependent aminotransferase family protein</fullName>
    </submittedName>
</protein>
<dbReference type="EMBL" id="WBUI01000007">
    <property type="protein sequence ID" value="KAB2933023.1"/>
    <property type="molecule type" value="Genomic_DNA"/>
</dbReference>
<dbReference type="GO" id="GO:0030170">
    <property type="term" value="F:pyridoxal phosphate binding"/>
    <property type="evidence" value="ECO:0007669"/>
    <property type="project" value="InterPro"/>
</dbReference>
<reference evidence="9 10" key="1">
    <citation type="submission" date="2019-10" db="EMBL/GenBank/DDBJ databases">
        <title>Extracellular Electron Transfer in a Candidatus Methanoperedens spp. Enrichment Culture.</title>
        <authorList>
            <person name="Berger S."/>
            <person name="Rangel Shaw D."/>
            <person name="Berben T."/>
            <person name="In 'T Zandt M."/>
            <person name="Frank J."/>
            <person name="Reimann J."/>
            <person name="Jetten M.S.M."/>
            <person name="Welte C.U."/>
        </authorList>
    </citation>
    <scope>NUCLEOTIDE SEQUENCE [LARGE SCALE GENOMIC DNA]</scope>
    <source>
        <strain evidence="9">SB12</strain>
    </source>
</reference>
<dbReference type="AlphaFoldDB" id="A0A833H260"/>
<evidence type="ECO:0000256" key="6">
    <source>
        <dbReference type="ARBA" id="ARBA00022898"/>
    </source>
</evidence>
<dbReference type="FunFam" id="3.40.640.10:FF:000053">
    <property type="entry name" value="Aminotransferase, class I"/>
    <property type="match status" value="1"/>
</dbReference>
<dbReference type="InterPro" id="IPR004839">
    <property type="entry name" value="Aminotransferase_I/II_large"/>
</dbReference>
<organism evidence="9 10">
    <name type="scientific">Leptonema illini</name>
    <dbReference type="NCBI Taxonomy" id="183"/>
    <lineage>
        <taxon>Bacteria</taxon>
        <taxon>Pseudomonadati</taxon>
        <taxon>Spirochaetota</taxon>
        <taxon>Spirochaetia</taxon>
        <taxon>Leptospirales</taxon>
        <taxon>Leptospiraceae</taxon>
        <taxon>Leptonema</taxon>
    </lineage>
</organism>
<comment type="subunit">
    <text evidence="3">Homodimer.</text>
</comment>
<dbReference type="Proteomes" id="UP000460298">
    <property type="component" value="Unassembled WGS sequence"/>
</dbReference>
<keyword evidence="5 9" id="KW-0808">Transferase</keyword>